<dbReference type="GO" id="GO:0032955">
    <property type="term" value="P:regulation of division septum assembly"/>
    <property type="evidence" value="ECO:0007669"/>
    <property type="project" value="TreeGrafter"/>
</dbReference>
<accession>A0A9P8LJL9</accession>
<evidence type="ECO:0000313" key="3">
    <source>
        <dbReference type="EMBL" id="KAH0569232.1"/>
    </source>
</evidence>
<protein>
    <recommendedName>
        <fullName evidence="2">DH domain-containing protein</fullName>
    </recommendedName>
</protein>
<proteinExistence type="predicted"/>
<dbReference type="Pfam" id="PF00621">
    <property type="entry name" value="RhoGEF"/>
    <property type="match status" value="1"/>
</dbReference>
<evidence type="ECO:0000259" key="2">
    <source>
        <dbReference type="PROSITE" id="PS50010"/>
    </source>
</evidence>
<dbReference type="AlphaFoldDB" id="A0A9P8LJL9"/>
<dbReference type="InterPro" id="IPR057454">
    <property type="entry name" value="Bud3_C"/>
</dbReference>
<dbReference type="PANTHER" id="PTHR22834">
    <property type="entry name" value="NUCLEAR FUSION PROTEIN FUS2"/>
    <property type="match status" value="1"/>
</dbReference>
<dbReference type="Gene3D" id="1.20.900.10">
    <property type="entry name" value="Dbl homology (DH) domain"/>
    <property type="match status" value="1"/>
</dbReference>
<dbReference type="InterPro" id="IPR035899">
    <property type="entry name" value="DBL_dom_sf"/>
</dbReference>
<dbReference type="Pfam" id="PF12015">
    <property type="entry name" value="Bud3_N"/>
    <property type="match status" value="1"/>
</dbReference>
<dbReference type="SMART" id="SM00325">
    <property type="entry name" value="RhoGEF"/>
    <property type="match status" value="1"/>
</dbReference>
<dbReference type="GO" id="GO:0005737">
    <property type="term" value="C:cytoplasm"/>
    <property type="evidence" value="ECO:0007669"/>
    <property type="project" value="TreeGrafter"/>
</dbReference>
<comment type="caution">
    <text evidence="3">The sequence shown here is derived from an EMBL/GenBank/DDBJ whole genome shotgun (WGS) entry which is preliminary data.</text>
</comment>
<dbReference type="InterPro" id="IPR051492">
    <property type="entry name" value="Dynamin-Rho_GEF"/>
</dbReference>
<keyword evidence="4" id="KW-1185">Reference proteome</keyword>
<feature type="domain" description="DH" evidence="2">
    <location>
        <begin position="248"/>
        <end position="459"/>
    </location>
</feature>
<dbReference type="GO" id="GO:0031991">
    <property type="term" value="P:regulation of actomyosin contractile ring contraction"/>
    <property type="evidence" value="ECO:0007669"/>
    <property type="project" value="TreeGrafter"/>
</dbReference>
<name>A0A9P8LJL9_9PEZI</name>
<dbReference type="SUPFAM" id="SSF48065">
    <property type="entry name" value="DBL homology domain (DH-domain)"/>
    <property type="match status" value="1"/>
</dbReference>
<dbReference type="GO" id="GO:0005085">
    <property type="term" value="F:guanyl-nucleotide exchange factor activity"/>
    <property type="evidence" value="ECO:0007669"/>
    <property type="project" value="InterPro"/>
</dbReference>
<organism evidence="3 4">
    <name type="scientific">Trichoglossum hirsutum</name>
    <dbReference type="NCBI Taxonomy" id="265104"/>
    <lineage>
        <taxon>Eukaryota</taxon>
        <taxon>Fungi</taxon>
        <taxon>Dikarya</taxon>
        <taxon>Ascomycota</taxon>
        <taxon>Pezizomycotina</taxon>
        <taxon>Geoglossomycetes</taxon>
        <taxon>Geoglossales</taxon>
        <taxon>Geoglossaceae</taxon>
        <taxon>Trichoglossum</taxon>
    </lineage>
</organism>
<dbReference type="EMBL" id="JAGHQM010000002">
    <property type="protein sequence ID" value="KAH0569232.1"/>
    <property type="molecule type" value="Genomic_DNA"/>
</dbReference>
<dbReference type="PANTHER" id="PTHR22834:SF21">
    <property type="entry name" value="GUANYL NUCLEOTIDE EXCHANGE FACTOR, PUTATIVE (AFU_ORTHOLOGUE AFUA_5G11890)-RELATED"/>
    <property type="match status" value="1"/>
</dbReference>
<dbReference type="Pfam" id="PF25351">
    <property type="entry name" value="PH_BUD3_C"/>
    <property type="match status" value="1"/>
</dbReference>
<evidence type="ECO:0000313" key="4">
    <source>
        <dbReference type="Proteomes" id="UP000750711"/>
    </source>
</evidence>
<dbReference type="InterPro" id="IPR021895">
    <property type="entry name" value="Bud3_N"/>
</dbReference>
<dbReference type="PROSITE" id="PS50010">
    <property type="entry name" value="DH_2"/>
    <property type="match status" value="1"/>
</dbReference>
<sequence>MACITTPLPALSPESLTLFYTVDPLLSNSPILVFHGPSTTINSTLNSSRIQAHVFTPAGFQTYPRITISPSSPLYAAVNHLPREQQGDEVCRGLAVSLLKYFSEMPEVVKAALSKSVLGRGRNGVPVPAMFDEVHAGDLASRMVKVENISDVIRDIRAGLAERALSHVDMDVVLPPGSISDPQDKEGAIEDDEGIDEDPSLCRYGKYAPLVKLLGTPAFIPTSKLRRAPSKPTSLVRGRSFLKDQKESVRREMCEIVDTEERYVSKIYELVHDIANEFRLKAKGKGLGSQSPNENSLERLFPPCLDQILEVNSQFLDAIRAVLDETENEAIADIQADMDTGSTGSRTGKSGRSMDATGAVAFSKVLLHWFPKFASCYTQYMRASTEFPQILSGFLRDSGSSFSKRVQHTGEQRLRSMLIEPVQRLPRYSLFIDNIANSLPVTHPALQPLLKSRDIITDICSLDLSLPAENSQVVNRLQNLITSWPPLFRSPGRLISAADFAELPPPYNPDCNPEETVQGMFLLFADFVVIVRKGKGSNMTARGIIAEVDRPSVAAMTASVAVTTSSGRSPQDLFFSGWFHLNDVRFSESACGRTVWMTFLRGPFDSGAIARGGGPGVRVFRLGGTFEGKAGRWSEEMAKARIEGRYTEQQRECDKWALRSVVSRDEKIGIWSAIFQEGIHDNNQDQNEPAMIRMVVDGEKGSKIIQVGTRGVEIVVSISLAGAGNYYLEVDGLNDYASIDNINYEDLSSVLIKKISNLIRLQNQPQNSTLTAPILSMNRKILRSLTFVTSQGNGTQSRLRSFRPPSPVKLLSTFLGGGGSVSGSPYPPKLRHNTMSDSPLMPPPAAIFSPGTSSIRKHAPEEPTQNITVVGDDNTNGTIDPFRQLEEVFEAYILALHLRRGNVVDKMLRGRAAANELSVNELYNMLMEDPSGVQATSEIAVNVLFTAFEKFLKLVWKEQMGPVISLQTLTIIQDKSGVLLPGDFEDYFKITFGNMPPQNQRAFKAIIKLLA</sequence>
<dbReference type="InterPro" id="IPR000219">
    <property type="entry name" value="DH_dom"/>
</dbReference>
<evidence type="ECO:0000256" key="1">
    <source>
        <dbReference type="SAM" id="MobiDB-lite"/>
    </source>
</evidence>
<reference evidence="3" key="1">
    <citation type="submission" date="2021-03" db="EMBL/GenBank/DDBJ databases">
        <title>Comparative genomics and phylogenomic investigation of the class Geoglossomycetes provide insights into ecological specialization and systematics.</title>
        <authorList>
            <person name="Melie T."/>
            <person name="Pirro S."/>
            <person name="Miller A.N."/>
            <person name="Quandt A."/>
        </authorList>
    </citation>
    <scope>NUCLEOTIDE SEQUENCE</scope>
    <source>
        <strain evidence="3">CAQ_001_2017</strain>
    </source>
</reference>
<dbReference type="Proteomes" id="UP000750711">
    <property type="component" value="Unassembled WGS sequence"/>
</dbReference>
<feature type="region of interest" description="Disordered" evidence="1">
    <location>
        <begin position="175"/>
        <end position="194"/>
    </location>
</feature>
<gene>
    <name evidence="3" type="ORF">GP486_000049</name>
</gene>